<organism evidence="1 2">
    <name type="scientific">Corynebacterium lizhenjunii</name>
    <dbReference type="NCBI Taxonomy" id="2709394"/>
    <lineage>
        <taxon>Bacteria</taxon>
        <taxon>Bacillati</taxon>
        <taxon>Actinomycetota</taxon>
        <taxon>Actinomycetes</taxon>
        <taxon>Mycobacteriales</taxon>
        <taxon>Corynebacteriaceae</taxon>
        <taxon>Corynebacterium</taxon>
    </lineage>
</organism>
<dbReference type="KEGG" id="cliz:G7Y31_11510"/>
<evidence type="ECO:0000313" key="2">
    <source>
        <dbReference type="Proteomes" id="UP000594681"/>
    </source>
</evidence>
<dbReference type="EMBL" id="CP064954">
    <property type="protein sequence ID" value="QPK79097.1"/>
    <property type="molecule type" value="Genomic_DNA"/>
</dbReference>
<sequence>MTSAMKNTGGVRTVSLKLLGGTRNMEFDCLAKAEEVVRELSGAGNEPVDWTFRRKAAGGAQIELEVSADVAAAWDEGLTALQEGGELPELWTPAAIKALIELGELGAAQGDTTVELSIAERRVALNEELVEAAKKCAVVEHLSYGGVSGRLYQYSNRDGDATALLEDEETGAAVTLYIPPELEEQVKAKLESEVEIWGLKRYWRDSYDLVDVEVAKIWDVVPPPVERIPAEDFRGILGSDWLEGLTPVELVRRERDA</sequence>
<dbReference type="Proteomes" id="UP000594681">
    <property type="component" value="Chromosome"/>
</dbReference>
<reference evidence="1 2" key="1">
    <citation type="submission" date="2020-11" db="EMBL/GenBank/DDBJ databases">
        <title>Corynebacterium sp. ZJ-599.</title>
        <authorList>
            <person name="Zhou J."/>
        </authorList>
    </citation>
    <scope>NUCLEOTIDE SEQUENCE [LARGE SCALE GENOMIC DNA]</scope>
    <source>
        <strain evidence="1 2">ZJ-599</strain>
    </source>
</reference>
<name>A0A7T0PBX3_9CORY</name>
<dbReference type="RefSeq" id="WP_165009936.1">
    <property type="nucleotide sequence ID" value="NZ_CP064954.1"/>
</dbReference>
<keyword evidence="2" id="KW-1185">Reference proteome</keyword>
<proteinExistence type="predicted"/>
<dbReference type="AlphaFoldDB" id="A0A7T0PBX3"/>
<gene>
    <name evidence="1" type="ORF">G7Y31_11510</name>
</gene>
<accession>A0A7T0PBX3</accession>
<protein>
    <submittedName>
        <fullName evidence="1">Uncharacterized protein</fullName>
    </submittedName>
</protein>
<evidence type="ECO:0000313" key="1">
    <source>
        <dbReference type="EMBL" id="QPK79097.1"/>
    </source>
</evidence>